<dbReference type="AlphaFoldDB" id="A0A0F9NUT1"/>
<sequence length="81" mass="9350">MRYKTNCTASSGKSIQAMVDNAKEISWDDFMVEVDEGEIDELFPSKHPHISEDYAVEFYRSTFLGVPCVFVQHSAIEYVFY</sequence>
<organism evidence="1">
    <name type="scientific">marine sediment metagenome</name>
    <dbReference type="NCBI Taxonomy" id="412755"/>
    <lineage>
        <taxon>unclassified sequences</taxon>
        <taxon>metagenomes</taxon>
        <taxon>ecological metagenomes</taxon>
    </lineage>
</organism>
<name>A0A0F9NUT1_9ZZZZ</name>
<proteinExistence type="predicted"/>
<protein>
    <submittedName>
        <fullName evidence="1">Uncharacterized protein</fullName>
    </submittedName>
</protein>
<accession>A0A0F9NUT1</accession>
<gene>
    <name evidence="1" type="ORF">LCGC14_0923690</name>
</gene>
<evidence type="ECO:0000313" key="1">
    <source>
        <dbReference type="EMBL" id="KKN21594.1"/>
    </source>
</evidence>
<dbReference type="EMBL" id="LAZR01003133">
    <property type="protein sequence ID" value="KKN21594.1"/>
    <property type="molecule type" value="Genomic_DNA"/>
</dbReference>
<reference evidence="1" key="1">
    <citation type="journal article" date="2015" name="Nature">
        <title>Complex archaea that bridge the gap between prokaryotes and eukaryotes.</title>
        <authorList>
            <person name="Spang A."/>
            <person name="Saw J.H."/>
            <person name="Jorgensen S.L."/>
            <person name="Zaremba-Niedzwiedzka K."/>
            <person name="Martijn J."/>
            <person name="Lind A.E."/>
            <person name="van Eijk R."/>
            <person name="Schleper C."/>
            <person name="Guy L."/>
            <person name="Ettema T.J."/>
        </authorList>
    </citation>
    <scope>NUCLEOTIDE SEQUENCE</scope>
</reference>
<comment type="caution">
    <text evidence="1">The sequence shown here is derived from an EMBL/GenBank/DDBJ whole genome shotgun (WGS) entry which is preliminary data.</text>
</comment>